<evidence type="ECO:0000256" key="14">
    <source>
        <dbReference type="ARBA" id="ARBA00023136"/>
    </source>
</evidence>
<feature type="transmembrane region" description="Helical" evidence="15">
    <location>
        <begin position="352"/>
        <end position="373"/>
    </location>
</feature>
<dbReference type="SUPFAM" id="SSF81653">
    <property type="entry name" value="Calcium ATPase, transduction domain A"/>
    <property type="match status" value="1"/>
</dbReference>
<keyword evidence="14 15" id="KW-0472">Membrane</keyword>
<dbReference type="Pfam" id="PF00122">
    <property type="entry name" value="E1-E2_ATPase"/>
    <property type="match status" value="1"/>
</dbReference>
<evidence type="ECO:0000256" key="16">
    <source>
        <dbReference type="SAM" id="MobiDB-lite"/>
    </source>
</evidence>
<dbReference type="GO" id="GO:1990573">
    <property type="term" value="P:potassium ion import across plasma membrane"/>
    <property type="evidence" value="ECO:0007669"/>
    <property type="project" value="TreeGrafter"/>
</dbReference>
<dbReference type="FunFam" id="1.20.1110.10:FF:000095">
    <property type="entry name" value="Sodium/potassium-transporting ATPase subunit alpha-1"/>
    <property type="match status" value="1"/>
</dbReference>
<dbReference type="GO" id="GO:0005391">
    <property type="term" value="F:P-type sodium:potassium-exchanging transporter activity"/>
    <property type="evidence" value="ECO:0007669"/>
    <property type="project" value="TreeGrafter"/>
</dbReference>
<dbReference type="Gene3D" id="2.70.150.10">
    <property type="entry name" value="Calcium-transporting ATPase, cytoplasmic transduction domain A"/>
    <property type="match status" value="1"/>
</dbReference>
<evidence type="ECO:0000256" key="1">
    <source>
        <dbReference type="ARBA" id="ARBA00004651"/>
    </source>
</evidence>
<keyword evidence="12 15" id="KW-1133">Transmembrane helix</keyword>
<dbReference type="InterPro" id="IPR044492">
    <property type="entry name" value="P_typ_ATPase_HD_dom"/>
</dbReference>
<evidence type="ECO:0000256" key="6">
    <source>
        <dbReference type="ARBA" id="ARBA00022553"/>
    </source>
</evidence>
<evidence type="ECO:0000256" key="2">
    <source>
        <dbReference type="ARBA" id="ARBA00006934"/>
    </source>
</evidence>
<dbReference type="EMBL" id="JAOPGA020001632">
    <property type="protein sequence ID" value="KAL0490061.1"/>
    <property type="molecule type" value="Genomic_DNA"/>
</dbReference>
<accession>A0AAW2ZJS9</accession>
<dbReference type="AlphaFoldDB" id="A0AAW2ZJS9"/>
<evidence type="ECO:0000256" key="7">
    <source>
        <dbReference type="ARBA" id="ARBA00022692"/>
    </source>
</evidence>
<feature type="region of interest" description="Disordered" evidence="16">
    <location>
        <begin position="61"/>
        <end position="80"/>
    </location>
</feature>
<feature type="transmembrane region" description="Helical" evidence="15">
    <location>
        <begin position="984"/>
        <end position="1003"/>
    </location>
</feature>
<dbReference type="InterPro" id="IPR023298">
    <property type="entry name" value="ATPase_P-typ_TM_dom_sf"/>
</dbReference>
<evidence type="ECO:0000256" key="4">
    <source>
        <dbReference type="ARBA" id="ARBA00022475"/>
    </source>
</evidence>
<dbReference type="Pfam" id="PF13246">
    <property type="entry name" value="Cation_ATPase"/>
    <property type="match status" value="1"/>
</dbReference>
<dbReference type="PRINTS" id="PR00121">
    <property type="entry name" value="NAKATPASE"/>
</dbReference>
<dbReference type="GO" id="GO:0005886">
    <property type="term" value="C:plasma membrane"/>
    <property type="evidence" value="ECO:0007669"/>
    <property type="project" value="UniProtKB-SubCell"/>
</dbReference>
<evidence type="ECO:0000256" key="9">
    <source>
        <dbReference type="ARBA" id="ARBA00022840"/>
    </source>
</evidence>
<reference evidence="18 19" key="1">
    <citation type="submission" date="2024-03" db="EMBL/GenBank/DDBJ databases">
        <title>The Acrasis kona genome and developmental transcriptomes reveal deep origins of eukaryotic multicellular pathways.</title>
        <authorList>
            <person name="Sheikh S."/>
            <person name="Fu C.-J."/>
            <person name="Brown M.W."/>
            <person name="Baldauf S.L."/>
        </authorList>
    </citation>
    <scope>NUCLEOTIDE SEQUENCE [LARGE SCALE GENOMIC DNA]</scope>
    <source>
        <strain evidence="18 19">ATCC MYA-3509</strain>
    </source>
</reference>
<dbReference type="InterPro" id="IPR008250">
    <property type="entry name" value="ATPase_P-typ_transduc_dom_A_sf"/>
</dbReference>
<keyword evidence="6" id="KW-0597">Phosphoprotein</keyword>
<dbReference type="Pfam" id="PF00689">
    <property type="entry name" value="Cation_ATPase_C"/>
    <property type="match status" value="1"/>
</dbReference>
<keyword evidence="7 15" id="KW-0812">Transmembrane</keyword>
<dbReference type="Gene3D" id="3.40.50.1000">
    <property type="entry name" value="HAD superfamily/HAD-like"/>
    <property type="match status" value="1"/>
</dbReference>
<dbReference type="SMART" id="SM00831">
    <property type="entry name" value="Cation_ATPase_N"/>
    <property type="match status" value="1"/>
</dbReference>
<feature type="transmembrane region" description="Helical" evidence="15">
    <location>
        <begin position="155"/>
        <end position="175"/>
    </location>
</feature>
<dbReference type="InterPro" id="IPR004014">
    <property type="entry name" value="ATPase_P-typ_cation-transptr_N"/>
</dbReference>
<keyword evidence="4" id="KW-1003">Cell membrane</keyword>
<dbReference type="Gene3D" id="1.20.1110.10">
    <property type="entry name" value="Calcium-transporting ATPase, transmembrane domain"/>
    <property type="match status" value="1"/>
</dbReference>
<dbReference type="GO" id="GO:0030007">
    <property type="term" value="P:intracellular potassium ion homeostasis"/>
    <property type="evidence" value="ECO:0007669"/>
    <property type="project" value="TreeGrafter"/>
</dbReference>
<evidence type="ECO:0000313" key="19">
    <source>
        <dbReference type="Proteomes" id="UP001431209"/>
    </source>
</evidence>
<evidence type="ECO:0000256" key="10">
    <source>
        <dbReference type="ARBA" id="ARBA00022958"/>
    </source>
</evidence>
<dbReference type="PANTHER" id="PTHR43294">
    <property type="entry name" value="SODIUM/POTASSIUM-TRANSPORTING ATPASE SUBUNIT ALPHA"/>
    <property type="match status" value="1"/>
</dbReference>
<dbReference type="Pfam" id="PF00690">
    <property type="entry name" value="Cation_ATPase_N"/>
    <property type="match status" value="1"/>
</dbReference>
<dbReference type="PANTHER" id="PTHR43294:SF21">
    <property type="entry name" value="CATION TRANSPORTING ATPASE"/>
    <property type="match status" value="1"/>
</dbReference>
<dbReference type="InterPro" id="IPR018303">
    <property type="entry name" value="ATPase_P-typ_P_site"/>
</dbReference>
<keyword evidence="8 15" id="KW-0547">Nucleotide-binding</keyword>
<feature type="domain" description="Cation-transporting P-type ATPase N-terminal" evidence="17">
    <location>
        <begin position="104"/>
        <end position="172"/>
    </location>
</feature>
<keyword evidence="5 15" id="KW-0633">Potassium transport</keyword>
<dbReference type="SUPFAM" id="SSF81665">
    <property type="entry name" value="Calcium ATPase, transmembrane domain M"/>
    <property type="match status" value="1"/>
</dbReference>
<comment type="caution">
    <text evidence="18">The sequence shown here is derived from an EMBL/GenBank/DDBJ whole genome shotgun (WGS) entry which is preliminary data.</text>
</comment>
<dbReference type="InterPro" id="IPR006068">
    <property type="entry name" value="ATPase_P-typ_cation-transptr_C"/>
</dbReference>
<feature type="transmembrane region" description="Helical" evidence="15">
    <location>
        <begin position="1057"/>
        <end position="1074"/>
    </location>
</feature>
<dbReference type="Proteomes" id="UP001431209">
    <property type="component" value="Unassembled WGS sequence"/>
</dbReference>
<dbReference type="GO" id="GO:0046872">
    <property type="term" value="F:metal ion binding"/>
    <property type="evidence" value="ECO:0007669"/>
    <property type="project" value="UniProtKB-KW"/>
</dbReference>
<gene>
    <name evidence="18" type="ORF">AKO1_009394</name>
</gene>
<dbReference type="InterPro" id="IPR005775">
    <property type="entry name" value="P-type_ATPase_IIC"/>
</dbReference>
<dbReference type="Gene3D" id="3.40.1110.10">
    <property type="entry name" value="Calcium-transporting ATPase, cytoplasmic domain N"/>
    <property type="match status" value="1"/>
</dbReference>
<comment type="subcellular location">
    <subcellularLocation>
        <location evidence="1 15">Cell membrane</location>
        <topology evidence="1 15">Multi-pass membrane protein</topology>
    </subcellularLocation>
</comment>
<keyword evidence="3 15" id="KW-0813">Transport</keyword>
<name>A0AAW2ZJS9_9EUKA</name>
<feature type="transmembrane region" description="Helical" evidence="15">
    <location>
        <begin position="917"/>
        <end position="943"/>
    </location>
</feature>
<evidence type="ECO:0000256" key="12">
    <source>
        <dbReference type="ARBA" id="ARBA00022989"/>
    </source>
</evidence>
<dbReference type="GO" id="GO:0036376">
    <property type="term" value="P:sodium ion export across plasma membrane"/>
    <property type="evidence" value="ECO:0007669"/>
    <property type="project" value="TreeGrafter"/>
</dbReference>
<dbReference type="InterPro" id="IPR023214">
    <property type="entry name" value="HAD_sf"/>
</dbReference>
<evidence type="ECO:0000256" key="11">
    <source>
        <dbReference type="ARBA" id="ARBA00022967"/>
    </source>
</evidence>
<evidence type="ECO:0000256" key="3">
    <source>
        <dbReference type="ARBA" id="ARBA00022448"/>
    </source>
</evidence>
<dbReference type="NCBIfam" id="TIGR01106">
    <property type="entry name" value="ATPase-IIC_X-K"/>
    <property type="match status" value="1"/>
</dbReference>
<evidence type="ECO:0000256" key="8">
    <source>
        <dbReference type="ARBA" id="ARBA00022741"/>
    </source>
</evidence>
<evidence type="ECO:0000256" key="5">
    <source>
        <dbReference type="ARBA" id="ARBA00022538"/>
    </source>
</evidence>
<dbReference type="SFLD" id="SFLDS00003">
    <property type="entry name" value="Haloacid_Dehalogenase"/>
    <property type="match status" value="1"/>
</dbReference>
<dbReference type="FunFam" id="3.40.50.1000:FF:000083">
    <property type="entry name" value="Sodium/potassium-transporting ATPase subunit alpha"/>
    <property type="match status" value="1"/>
</dbReference>
<dbReference type="InterPro" id="IPR036412">
    <property type="entry name" value="HAD-like_sf"/>
</dbReference>
<dbReference type="PROSITE" id="PS00154">
    <property type="entry name" value="ATPASE_E1_E2"/>
    <property type="match status" value="1"/>
</dbReference>
<evidence type="ECO:0000256" key="13">
    <source>
        <dbReference type="ARBA" id="ARBA00023065"/>
    </source>
</evidence>
<evidence type="ECO:0000259" key="17">
    <source>
        <dbReference type="SMART" id="SM00831"/>
    </source>
</evidence>
<organism evidence="18 19">
    <name type="scientific">Acrasis kona</name>
    <dbReference type="NCBI Taxonomy" id="1008807"/>
    <lineage>
        <taxon>Eukaryota</taxon>
        <taxon>Discoba</taxon>
        <taxon>Heterolobosea</taxon>
        <taxon>Tetramitia</taxon>
        <taxon>Eutetramitia</taxon>
        <taxon>Acrasidae</taxon>
        <taxon>Acrasis</taxon>
    </lineage>
</organism>
<dbReference type="GO" id="GO:1902600">
    <property type="term" value="P:proton transmembrane transport"/>
    <property type="evidence" value="ECO:0007669"/>
    <property type="project" value="TreeGrafter"/>
</dbReference>
<feature type="region of interest" description="Disordered" evidence="16">
    <location>
        <begin position="1"/>
        <end position="21"/>
    </location>
</feature>
<dbReference type="InterPro" id="IPR050510">
    <property type="entry name" value="Cation_transp_ATPase_P-type"/>
</dbReference>
<keyword evidence="15" id="KW-0479">Metal-binding</keyword>
<evidence type="ECO:0000256" key="15">
    <source>
        <dbReference type="RuleBase" id="RU362084"/>
    </source>
</evidence>
<feature type="transmembrane region" description="Helical" evidence="15">
    <location>
        <begin position="1024"/>
        <end position="1045"/>
    </location>
</feature>
<dbReference type="InterPro" id="IPR059000">
    <property type="entry name" value="ATPase_P-type_domA"/>
</dbReference>
<feature type="compositionally biased region" description="Basic and acidic residues" evidence="16">
    <location>
        <begin position="1"/>
        <end position="14"/>
    </location>
</feature>
<feature type="transmembrane region" description="Helical" evidence="15">
    <location>
        <begin position="385"/>
        <end position="411"/>
    </location>
</feature>
<dbReference type="PRINTS" id="PR00119">
    <property type="entry name" value="CATATPASE"/>
</dbReference>
<feature type="transmembrane region" description="Helical" evidence="15">
    <location>
        <begin position="190"/>
        <end position="209"/>
    </location>
</feature>
<dbReference type="GO" id="GO:0005524">
    <property type="term" value="F:ATP binding"/>
    <property type="evidence" value="ECO:0007669"/>
    <property type="project" value="UniProtKB-KW"/>
</dbReference>
<dbReference type="GO" id="GO:0006883">
    <property type="term" value="P:intracellular sodium ion homeostasis"/>
    <property type="evidence" value="ECO:0007669"/>
    <property type="project" value="TreeGrafter"/>
</dbReference>
<keyword evidence="13 15" id="KW-0406">Ion transport</keyword>
<dbReference type="SUPFAM" id="SSF56784">
    <property type="entry name" value="HAD-like"/>
    <property type="match status" value="1"/>
</dbReference>
<dbReference type="InterPro" id="IPR001757">
    <property type="entry name" value="P_typ_ATPase"/>
</dbReference>
<keyword evidence="19" id="KW-1185">Reference proteome</keyword>
<protein>
    <recommendedName>
        <fullName evidence="15">Sodium/potassium-transporting ATPase subunit alpha</fullName>
    </recommendedName>
</protein>
<dbReference type="GO" id="GO:0016887">
    <property type="term" value="F:ATP hydrolysis activity"/>
    <property type="evidence" value="ECO:0007669"/>
    <property type="project" value="InterPro"/>
</dbReference>
<evidence type="ECO:0000313" key="18">
    <source>
        <dbReference type="EMBL" id="KAL0490061.1"/>
    </source>
</evidence>
<dbReference type="SFLD" id="SFLDG00002">
    <property type="entry name" value="C1.7:_P-type_atpase_like"/>
    <property type="match status" value="1"/>
</dbReference>
<dbReference type="NCBIfam" id="TIGR01494">
    <property type="entry name" value="ATPase_P-type"/>
    <property type="match status" value="2"/>
</dbReference>
<keyword evidence="11" id="KW-1278">Translocase</keyword>
<keyword evidence="10 15" id="KW-0630">Potassium</keyword>
<keyword evidence="9 15" id="KW-0067">ATP-binding</keyword>
<sequence>MSLADTRRGVERGVESISTPPRRSFDIRFSIEKPRPSIEEGIRSRPSTDIQRGLAELTIRENNKIEKHENQKKKKKTGGMEDLKSELVLTEHLESILELSKKHTESNIDPNDVESSKGLSSTAAHQRYQLNGPNRLKPPKETSQFIVFFRNFTNFFALLMEGAAVLCLIAFFISLGQSLNAKTEIIYDNLYIAVVLIFIVVANALFTYFQERSSSNVAKEFAKMAPTDNIIVIRDGKELGVKPDQLVIGDLVKIKLGDRIPADIRILHCADFTVDNSSLTGEVEPQARSPNNTSKNPLETKNLAFFGTSAMQGSCLGLVIQTGDGTAIGRIAQLVGQTKPGKTPLRIEIDSFCHIITAVAVVEGLFFLVLGFILNSKPDFAINNIITAIGIIVANVPEALLPTVTASLTLTAKRMKDKNVMVKNLEAVETLGSCTTVCSDKTGTLTQNRMTVAHVWYDGGIRLCNTSVNDKKADFSLDAPTFQKLQRCATLCSSAKFVEDPINLEKHVLKRATIGDASESALIKFVHPLRDIYEYRTEMPLIYTIPFNSKNKWQLNVCQSEDKSKTVVMMKGAPEMVLQYCDRYMMEGNILPKDDDFEKRFNATIKTLSSYGERILGFCELDISNQPDDVIVSQINEQGLLNVKKLQPTDLNLPRKQMCFIGLTALIDPPKEGVPEAVSLCNEAGIRVVMVTGDHPDTAKAIARQVNIIKGDTVEDIMERENIPRDQVPEERVDAVVVAGTDISVLTEKDWRSILKKRQIVFARTSPQQKLVIVERFQNNGEFVAVTGDGVNDSPALKKADIGIAMNISGSQVSKDSADMILLDDNFASIVSGIEQGRLIFDNLKKSIAYTVTHNVAELTPVLISFISGIPLPLGTLLMLSVDLGLDMIPAILYAYEPSESDIMKRPPRKRTDRLVTLNLLLYCYLQAGVVVSCGGFFAYLLVYARNGFEPSSLPLLYFNGYFQRGAAPLTNSVGSVLNEGDQLYLLHLGWSAFYAAILVGQWGNLLSCKTRNLSLFQHGIGTYWTVFAMVVQLIVACGIIYIPGLNMVFSAVQLPFLYWLAAVPFSFFLFGYNEMRKMMFRGMGKNNWIDKHVMW</sequence>
<proteinExistence type="inferred from homology"/>
<comment type="similarity">
    <text evidence="2 15">Belongs to the cation transport ATPase (P-type) (TC 3.A.3) family. Type IIC subfamily.</text>
</comment>
<dbReference type="InterPro" id="IPR023299">
    <property type="entry name" value="ATPase_P-typ_cyto_dom_N"/>
</dbReference>
<dbReference type="SFLD" id="SFLDF00027">
    <property type="entry name" value="p-type_atpase"/>
    <property type="match status" value="1"/>
</dbReference>
<dbReference type="SUPFAM" id="SSF81660">
    <property type="entry name" value="Metal cation-transporting ATPase, ATP-binding domain N"/>
    <property type="match status" value="1"/>
</dbReference>